<protein>
    <submittedName>
        <fullName evidence="1">Uncharacterized protein</fullName>
    </submittedName>
</protein>
<sequence length="87" mass="9808">MTNQRDLLHAYELCLKAEEAKKHLAPERLKTMKADGPWIKAVSAHSEAQQAFMKAALNFCRTIQSEGFTSAKSHSRLRQRPARAGSR</sequence>
<evidence type="ECO:0000313" key="2">
    <source>
        <dbReference type="Proteomes" id="UP000321085"/>
    </source>
</evidence>
<organism evidence="1 2">
    <name type="scientific">Microvirga aerophila</name>
    <dbReference type="NCBI Taxonomy" id="670291"/>
    <lineage>
        <taxon>Bacteria</taxon>
        <taxon>Pseudomonadati</taxon>
        <taxon>Pseudomonadota</taxon>
        <taxon>Alphaproteobacteria</taxon>
        <taxon>Hyphomicrobiales</taxon>
        <taxon>Methylobacteriaceae</taxon>
        <taxon>Microvirga</taxon>
    </lineage>
</organism>
<keyword evidence="2" id="KW-1185">Reference proteome</keyword>
<accession>A0A512BQG9</accession>
<proteinExistence type="predicted"/>
<reference evidence="1 2" key="1">
    <citation type="submission" date="2019-07" db="EMBL/GenBank/DDBJ databases">
        <title>Whole genome shotgun sequence of Microvirga aerophila NBRC 106136.</title>
        <authorList>
            <person name="Hosoyama A."/>
            <person name="Uohara A."/>
            <person name="Ohji S."/>
            <person name="Ichikawa N."/>
        </authorList>
    </citation>
    <scope>NUCLEOTIDE SEQUENCE [LARGE SCALE GENOMIC DNA]</scope>
    <source>
        <strain evidence="1 2">NBRC 106136</strain>
    </source>
</reference>
<evidence type="ECO:0000313" key="1">
    <source>
        <dbReference type="EMBL" id="GEO14171.1"/>
    </source>
</evidence>
<dbReference type="Proteomes" id="UP000321085">
    <property type="component" value="Unassembled WGS sequence"/>
</dbReference>
<dbReference type="OrthoDB" id="8020284at2"/>
<comment type="caution">
    <text evidence="1">The sequence shown here is derived from an EMBL/GenBank/DDBJ whole genome shotgun (WGS) entry which is preliminary data.</text>
</comment>
<gene>
    <name evidence="1" type="ORF">MAE02_18670</name>
</gene>
<name>A0A512BQG9_9HYPH</name>
<dbReference type="EMBL" id="BJYU01000020">
    <property type="protein sequence ID" value="GEO14171.1"/>
    <property type="molecule type" value="Genomic_DNA"/>
</dbReference>
<dbReference type="AlphaFoldDB" id="A0A512BQG9"/>
<dbReference type="RefSeq" id="WP_114186642.1">
    <property type="nucleotide sequence ID" value="NZ_BJYU01000020.1"/>
</dbReference>